<evidence type="ECO:0008006" key="3">
    <source>
        <dbReference type="Google" id="ProtNLM"/>
    </source>
</evidence>
<dbReference type="EMBL" id="CP065748">
    <property type="protein sequence ID" value="QPS83536.1"/>
    <property type="molecule type" value="Genomic_DNA"/>
</dbReference>
<dbReference type="KEGG" id="dla:I6G47_10905"/>
<name>A0A7T2YWU5_9BURK</name>
<dbReference type="AlphaFoldDB" id="A0A7T2YWU5"/>
<proteinExistence type="predicted"/>
<dbReference type="Proteomes" id="UP000595064">
    <property type="component" value="Chromosome"/>
</dbReference>
<dbReference type="Gene3D" id="3.90.320.10">
    <property type="match status" value="1"/>
</dbReference>
<accession>A0A7T2YWU5</accession>
<keyword evidence="2" id="KW-1185">Reference proteome</keyword>
<dbReference type="SUPFAM" id="SSF52980">
    <property type="entry name" value="Restriction endonuclease-like"/>
    <property type="match status" value="1"/>
</dbReference>
<reference evidence="1 2" key="1">
    <citation type="submission" date="2020-12" db="EMBL/GenBank/DDBJ databases">
        <title>FDA dAtabase for Regulatory Grade micrObial Sequences (FDA-ARGOS): Supporting development and validation of Infectious Disease Dx tests.</title>
        <authorList>
            <person name="Sproer C."/>
            <person name="Gronow S."/>
            <person name="Severitt S."/>
            <person name="Schroder I."/>
            <person name="Tallon L."/>
            <person name="Sadzewicz L."/>
            <person name="Zhao X."/>
            <person name="Boylan J."/>
            <person name="Ott S."/>
            <person name="Bowen H."/>
            <person name="Vavikolanu K."/>
            <person name="Mehta A."/>
            <person name="Aluvathingal J."/>
            <person name="Nadendla S."/>
            <person name="Lowell S."/>
            <person name="Myers T."/>
            <person name="Yan Y."/>
            <person name="Sichtig H."/>
        </authorList>
    </citation>
    <scope>NUCLEOTIDE SEQUENCE [LARGE SCALE GENOMIC DNA]</scope>
    <source>
        <strain evidence="1 2">FDAARGOS_890</strain>
    </source>
</reference>
<gene>
    <name evidence="1" type="ORF">I6G47_10905</name>
</gene>
<dbReference type="InterPro" id="IPR011604">
    <property type="entry name" value="PDDEXK-like_dom_sf"/>
</dbReference>
<evidence type="ECO:0000313" key="2">
    <source>
        <dbReference type="Proteomes" id="UP000595064"/>
    </source>
</evidence>
<dbReference type="InterPro" id="IPR011335">
    <property type="entry name" value="Restrct_endonuc-II-like"/>
</dbReference>
<organism evidence="1 2">
    <name type="scientific">Delftia lacustris</name>
    <dbReference type="NCBI Taxonomy" id="558537"/>
    <lineage>
        <taxon>Bacteria</taxon>
        <taxon>Pseudomonadati</taxon>
        <taxon>Pseudomonadota</taxon>
        <taxon>Betaproteobacteria</taxon>
        <taxon>Burkholderiales</taxon>
        <taxon>Comamonadaceae</taxon>
        <taxon>Delftia</taxon>
    </lineage>
</organism>
<evidence type="ECO:0000313" key="1">
    <source>
        <dbReference type="EMBL" id="QPS83536.1"/>
    </source>
</evidence>
<dbReference type="RefSeq" id="WP_016449481.1">
    <property type="nucleotide sequence ID" value="NZ_CP065748.1"/>
</dbReference>
<sequence length="229" mass="26531">MREILFRCSSIGKLMAEPKTKAEGPLSVGAKTYIRELAQQEIFGVEFEFSSKETQKGLEVEDDSIALLNRVRGLALVKNTERKTNGLITGECDLFDVQRRRGHDLKSSWSAKTFPGWTKDCEDKLYEWQMRGYMWLWDADEWEVNYALVDTPERLIGYEPLQLHVVSHIPEHLRLTTWLVERDFAKERAIAEKVEAARDYYSQCIHEFSELHPEPKEEACQSPLSCATQ</sequence>
<protein>
    <recommendedName>
        <fullName evidence="3">YqaJ-like recombinase domain-containing protein</fullName>
    </recommendedName>
</protein>